<reference evidence="12" key="2">
    <citation type="journal article" date="2020" name="Nat. Commun.">
        <title>Large-scale genome sequencing of mycorrhizal fungi provides insights into the early evolution of symbiotic traits.</title>
        <authorList>
            <person name="Miyauchi S."/>
            <person name="Kiss E."/>
            <person name="Kuo A."/>
            <person name="Drula E."/>
            <person name="Kohler A."/>
            <person name="Sanchez-Garcia M."/>
            <person name="Morin E."/>
            <person name="Andreopoulos B."/>
            <person name="Barry K.W."/>
            <person name="Bonito G."/>
            <person name="Buee M."/>
            <person name="Carver A."/>
            <person name="Chen C."/>
            <person name="Cichocki N."/>
            <person name="Clum A."/>
            <person name="Culley D."/>
            <person name="Crous P.W."/>
            <person name="Fauchery L."/>
            <person name="Girlanda M."/>
            <person name="Hayes R.D."/>
            <person name="Keri Z."/>
            <person name="LaButti K."/>
            <person name="Lipzen A."/>
            <person name="Lombard V."/>
            <person name="Magnuson J."/>
            <person name="Maillard F."/>
            <person name="Murat C."/>
            <person name="Nolan M."/>
            <person name="Ohm R.A."/>
            <person name="Pangilinan J."/>
            <person name="Pereira M.F."/>
            <person name="Perotto S."/>
            <person name="Peter M."/>
            <person name="Pfister S."/>
            <person name="Riley R."/>
            <person name="Sitrit Y."/>
            <person name="Stielow J.B."/>
            <person name="Szollosi G."/>
            <person name="Zifcakova L."/>
            <person name="Stursova M."/>
            <person name="Spatafora J.W."/>
            <person name="Tedersoo L."/>
            <person name="Vaario L.M."/>
            <person name="Yamada A."/>
            <person name="Yan M."/>
            <person name="Wang P."/>
            <person name="Xu J."/>
            <person name="Bruns T."/>
            <person name="Baldrian P."/>
            <person name="Vilgalys R."/>
            <person name="Dunand C."/>
            <person name="Henrissat B."/>
            <person name="Grigoriev I.V."/>
            <person name="Hibbett D."/>
            <person name="Nagy L.G."/>
            <person name="Martin F.M."/>
        </authorList>
    </citation>
    <scope>NUCLEOTIDE SEQUENCE</scope>
    <source>
        <strain evidence="12">Prilba</strain>
    </source>
</reference>
<sequence>MHAYNLARPGQLNLAPILSAQSPTIDLHLPAYDASTRNFLQAISDFNSRAIAEINQRREAHATETTRLAERAQGMEKETNQCKIKEIELIGVLEREREETKEAESSVNALRRQVASQREAVAALDADIEQYRARVANLRKERERERKTLAMHAVPISAELRACERAWGCVIEGVGPDQLLIRYSLKGGESSRSTHEVSFVLDVSSSSSYKVLTSTPLLPTLPMLLDQLNESRDVFTFIKCVRQAYVKLFS</sequence>
<comment type="function">
    <text evidence="9">Acts as a component of the essential kinetochore-associated NDC80 complex, which is required for chromosome segregation and spindle checkpoint activity.</text>
</comment>
<organism evidence="12 13">
    <name type="scientific">Russula ochroleuca</name>
    <dbReference type="NCBI Taxonomy" id="152965"/>
    <lineage>
        <taxon>Eukaryota</taxon>
        <taxon>Fungi</taxon>
        <taxon>Dikarya</taxon>
        <taxon>Basidiomycota</taxon>
        <taxon>Agaricomycotina</taxon>
        <taxon>Agaricomycetes</taxon>
        <taxon>Russulales</taxon>
        <taxon>Russulaceae</taxon>
        <taxon>Russula</taxon>
    </lineage>
</organism>
<feature type="domain" description="Chromosome segregation protein Spc25 C-terminal" evidence="11">
    <location>
        <begin position="191"/>
        <end position="245"/>
    </location>
</feature>
<evidence type="ECO:0000313" key="12">
    <source>
        <dbReference type="EMBL" id="KAF8479707.1"/>
    </source>
</evidence>
<comment type="caution">
    <text evidence="12">The sequence shown here is derived from an EMBL/GenBank/DDBJ whole genome shotgun (WGS) entry which is preliminary data.</text>
</comment>
<dbReference type="CDD" id="cd23784">
    <property type="entry name" value="RWD_Spc25"/>
    <property type="match status" value="1"/>
</dbReference>
<accession>A0A9P5MVG6</accession>
<evidence type="ECO:0000256" key="3">
    <source>
        <dbReference type="ARBA" id="ARBA00022618"/>
    </source>
</evidence>
<dbReference type="EMBL" id="WHVB01000009">
    <property type="protein sequence ID" value="KAF8479707.1"/>
    <property type="molecule type" value="Genomic_DNA"/>
</dbReference>
<evidence type="ECO:0000256" key="9">
    <source>
        <dbReference type="RuleBase" id="RU367150"/>
    </source>
</evidence>
<evidence type="ECO:0000256" key="2">
    <source>
        <dbReference type="ARBA" id="ARBA00022454"/>
    </source>
</evidence>
<evidence type="ECO:0000256" key="8">
    <source>
        <dbReference type="ARBA" id="ARBA00023328"/>
    </source>
</evidence>
<comment type="similarity">
    <text evidence="1 9">Belongs to the SPC25 family.</text>
</comment>
<comment type="subcellular location">
    <subcellularLocation>
        <location evidence="9">Nucleus</location>
    </subcellularLocation>
    <subcellularLocation>
        <location evidence="9">Chromosome</location>
        <location evidence="9">Centromere</location>
        <location evidence="9">Kinetochore</location>
    </subcellularLocation>
</comment>
<evidence type="ECO:0000256" key="1">
    <source>
        <dbReference type="ARBA" id="ARBA00006379"/>
    </source>
</evidence>
<keyword evidence="6 10" id="KW-0175">Coiled coil</keyword>
<protein>
    <recommendedName>
        <fullName evidence="9">Kinetochore protein SPC25</fullName>
    </recommendedName>
</protein>
<proteinExistence type="inferred from homology"/>
<dbReference type="PANTHER" id="PTHR14281">
    <property type="entry name" value="KINETOCHORE PROTEIN SPC25-RELATED"/>
    <property type="match status" value="1"/>
</dbReference>
<keyword evidence="9" id="KW-0539">Nucleus</keyword>
<comment type="subunit">
    <text evidence="9">Component of the NDC80 complex.</text>
</comment>
<dbReference type="GO" id="GO:0007059">
    <property type="term" value="P:chromosome segregation"/>
    <property type="evidence" value="ECO:0007669"/>
    <property type="project" value="InterPro"/>
</dbReference>
<dbReference type="PANTHER" id="PTHR14281:SF0">
    <property type="entry name" value="KINETOCHORE PROTEIN SPC25"/>
    <property type="match status" value="1"/>
</dbReference>
<keyword evidence="2 9" id="KW-0158">Chromosome</keyword>
<dbReference type="OrthoDB" id="4056921at2759"/>
<dbReference type="Proteomes" id="UP000759537">
    <property type="component" value="Unassembled WGS sequence"/>
</dbReference>
<evidence type="ECO:0000256" key="7">
    <source>
        <dbReference type="ARBA" id="ARBA00023306"/>
    </source>
</evidence>
<reference evidence="12" key="1">
    <citation type="submission" date="2019-10" db="EMBL/GenBank/DDBJ databases">
        <authorList>
            <consortium name="DOE Joint Genome Institute"/>
            <person name="Kuo A."/>
            <person name="Miyauchi S."/>
            <person name="Kiss E."/>
            <person name="Drula E."/>
            <person name="Kohler A."/>
            <person name="Sanchez-Garcia M."/>
            <person name="Andreopoulos B."/>
            <person name="Barry K.W."/>
            <person name="Bonito G."/>
            <person name="Buee M."/>
            <person name="Carver A."/>
            <person name="Chen C."/>
            <person name="Cichocki N."/>
            <person name="Clum A."/>
            <person name="Culley D."/>
            <person name="Crous P.W."/>
            <person name="Fauchery L."/>
            <person name="Girlanda M."/>
            <person name="Hayes R."/>
            <person name="Keri Z."/>
            <person name="LaButti K."/>
            <person name="Lipzen A."/>
            <person name="Lombard V."/>
            <person name="Magnuson J."/>
            <person name="Maillard F."/>
            <person name="Morin E."/>
            <person name="Murat C."/>
            <person name="Nolan M."/>
            <person name="Ohm R."/>
            <person name="Pangilinan J."/>
            <person name="Pereira M."/>
            <person name="Perotto S."/>
            <person name="Peter M."/>
            <person name="Riley R."/>
            <person name="Sitrit Y."/>
            <person name="Stielow B."/>
            <person name="Szollosi G."/>
            <person name="Zifcakova L."/>
            <person name="Stursova M."/>
            <person name="Spatafora J.W."/>
            <person name="Tedersoo L."/>
            <person name="Vaario L.-M."/>
            <person name="Yamada A."/>
            <person name="Yan M."/>
            <person name="Wang P."/>
            <person name="Xu J."/>
            <person name="Bruns T."/>
            <person name="Baldrian P."/>
            <person name="Vilgalys R."/>
            <person name="Henrissat B."/>
            <person name="Grigoriev I.V."/>
            <person name="Hibbett D."/>
            <person name="Nagy L.G."/>
            <person name="Martin F.M."/>
        </authorList>
    </citation>
    <scope>NUCLEOTIDE SEQUENCE</scope>
    <source>
        <strain evidence="12">Prilba</strain>
    </source>
</reference>
<keyword evidence="5 9" id="KW-0995">Kinetochore</keyword>
<keyword evidence="13" id="KW-1185">Reference proteome</keyword>
<dbReference type="GO" id="GO:0005634">
    <property type="term" value="C:nucleus"/>
    <property type="evidence" value="ECO:0007669"/>
    <property type="project" value="UniProtKB-SubCell"/>
</dbReference>
<dbReference type="AlphaFoldDB" id="A0A9P5MVG6"/>
<keyword evidence="3 9" id="KW-0132">Cell division</keyword>
<keyword evidence="8 9" id="KW-0137">Centromere</keyword>
<dbReference type="Gene3D" id="3.30.457.50">
    <property type="entry name" value="Chromosome segregation protein Spc25"/>
    <property type="match status" value="1"/>
</dbReference>
<evidence type="ECO:0000256" key="6">
    <source>
        <dbReference type="ARBA" id="ARBA00023054"/>
    </source>
</evidence>
<keyword evidence="4 9" id="KW-0498">Mitosis</keyword>
<evidence type="ECO:0000313" key="13">
    <source>
        <dbReference type="Proteomes" id="UP000759537"/>
    </source>
</evidence>
<evidence type="ECO:0000256" key="4">
    <source>
        <dbReference type="ARBA" id="ARBA00022776"/>
    </source>
</evidence>
<dbReference type="GO" id="GO:0051301">
    <property type="term" value="P:cell division"/>
    <property type="evidence" value="ECO:0007669"/>
    <property type="project" value="UniProtKB-UniRule"/>
</dbReference>
<dbReference type="InterPro" id="IPR013255">
    <property type="entry name" value="Spc25_C"/>
</dbReference>
<evidence type="ECO:0000256" key="10">
    <source>
        <dbReference type="SAM" id="Coils"/>
    </source>
</evidence>
<dbReference type="InterPro" id="IPR045143">
    <property type="entry name" value="Spc25"/>
</dbReference>
<evidence type="ECO:0000259" key="11">
    <source>
        <dbReference type="Pfam" id="PF08234"/>
    </source>
</evidence>
<evidence type="ECO:0000256" key="5">
    <source>
        <dbReference type="ARBA" id="ARBA00022838"/>
    </source>
</evidence>
<feature type="coiled-coil region" evidence="10">
    <location>
        <begin position="93"/>
        <end position="148"/>
    </location>
</feature>
<dbReference type="GO" id="GO:0031262">
    <property type="term" value="C:Ndc80 complex"/>
    <property type="evidence" value="ECO:0007669"/>
    <property type="project" value="InterPro"/>
</dbReference>
<dbReference type="Pfam" id="PF08234">
    <property type="entry name" value="Spindle_Spc25"/>
    <property type="match status" value="1"/>
</dbReference>
<keyword evidence="7 9" id="KW-0131">Cell cycle</keyword>
<name>A0A9P5MVG6_9AGAM</name>
<gene>
    <name evidence="12" type="ORF">DFH94DRAFT_745275</name>
</gene>